<reference evidence="4 5" key="1">
    <citation type="submission" date="2016-10" db="EMBL/GenBank/DDBJ databases">
        <authorList>
            <person name="de Groot N.N."/>
        </authorList>
    </citation>
    <scope>NUCLEOTIDE SEQUENCE [LARGE SCALE GENOMIC DNA]</scope>
    <source>
        <strain evidence="4 5">CGMCC 4.2026</strain>
    </source>
</reference>
<keyword evidence="1" id="KW-0378">Hydrolase</keyword>
<name>A0A1H8LJL3_9ACTN</name>
<dbReference type="SUPFAM" id="SSF81606">
    <property type="entry name" value="PP2C-like"/>
    <property type="match status" value="1"/>
</dbReference>
<dbReference type="AlphaFoldDB" id="A0A1H8LJL3"/>
<dbReference type="STRING" id="310780.SAMN05216267_101645"/>
<dbReference type="Gene3D" id="3.60.40.10">
    <property type="entry name" value="PPM-type phosphatase domain"/>
    <property type="match status" value="1"/>
</dbReference>
<keyword evidence="2" id="KW-0812">Transmembrane</keyword>
<dbReference type="GO" id="GO:0016791">
    <property type="term" value="F:phosphatase activity"/>
    <property type="evidence" value="ECO:0007669"/>
    <property type="project" value="TreeGrafter"/>
</dbReference>
<organism evidence="4 5">
    <name type="scientific">Actinacidiphila rubida</name>
    <dbReference type="NCBI Taxonomy" id="310780"/>
    <lineage>
        <taxon>Bacteria</taxon>
        <taxon>Bacillati</taxon>
        <taxon>Actinomycetota</taxon>
        <taxon>Actinomycetes</taxon>
        <taxon>Kitasatosporales</taxon>
        <taxon>Streptomycetaceae</taxon>
        <taxon>Actinacidiphila</taxon>
    </lineage>
</organism>
<keyword evidence="2" id="KW-0472">Membrane</keyword>
<sequence length="363" mass="37832">MAMIGKSGPQWQDRVRRDPSLLAPLLVTVLLGGLSLLTPHNVPFTRLLPTAPALAAALWTVGPTLLLGLACLAGVSVYAVVTSDHSILFTAGAIGAVTVAATYASYLRLQRETALTGVRAVADTMQKVLLRPIPARVGVLETGSLYLAATPHARVGGDFYALADTRHGIRVVIGDVRGKGLPALAAAAAVLGSFREAAYEAETLTELAQCLETTLVRDDASLAHGDPAELFATAVLVQIPRDGSQAALLTCGHPPPLLGRRGSVELLDTDDPAPPLNLGGMLTAAATPRPFVFGAGDQLLLYTDGVTETRNAAGTFFPLAAWARDHLDGSPRQVLTGLHHALVKHSGNNLNDDIAAIAILKTA</sequence>
<dbReference type="InterPro" id="IPR052016">
    <property type="entry name" value="Bact_Sigma-Reg"/>
</dbReference>
<evidence type="ECO:0000313" key="4">
    <source>
        <dbReference type="EMBL" id="SEO05344.1"/>
    </source>
</evidence>
<dbReference type="PANTHER" id="PTHR43156">
    <property type="entry name" value="STAGE II SPORULATION PROTEIN E-RELATED"/>
    <property type="match status" value="1"/>
</dbReference>
<protein>
    <submittedName>
        <fullName evidence="4">Stage II sporulation protein E (SpoIIE)</fullName>
    </submittedName>
</protein>
<feature type="transmembrane region" description="Helical" evidence="2">
    <location>
        <begin position="21"/>
        <end position="37"/>
    </location>
</feature>
<accession>A0A1H8LJL3</accession>
<dbReference type="InterPro" id="IPR036457">
    <property type="entry name" value="PPM-type-like_dom_sf"/>
</dbReference>
<proteinExistence type="predicted"/>
<dbReference type="Proteomes" id="UP000181951">
    <property type="component" value="Unassembled WGS sequence"/>
</dbReference>
<dbReference type="FunFam" id="3.60.40.10:FF:000058">
    <property type="entry name" value="Stage II sporulation protein E"/>
    <property type="match status" value="1"/>
</dbReference>
<dbReference type="Pfam" id="PF07228">
    <property type="entry name" value="SpoIIE"/>
    <property type="match status" value="1"/>
</dbReference>
<keyword evidence="5" id="KW-1185">Reference proteome</keyword>
<dbReference type="PANTHER" id="PTHR43156:SF2">
    <property type="entry name" value="STAGE II SPORULATION PROTEIN E"/>
    <property type="match status" value="1"/>
</dbReference>
<evidence type="ECO:0000259" key="3">
    <source>
        <dbReference type="SMART" id="SM00331"/>
    </source>
</evidence>
<dbReference type="RefSeq" id="WP_075017090.1">
    <property type="nucleotide sequence ID" value="NZ_FODD01000016.1"/>
</dbReference>
<feature type="transmembrane region" description="Helical" evidence="2">
    <location>
        <begin position="87"/>
        <end position="106"/>
    </location>
</feature>
<dbReference type="OrthoDB" id="311904at2"/>
<evidence type="ECO:0000256" key="1">
    <source>
        <dbReference type="ARBA" id="ARBA00022801"/>
    </source>
</evidence>
<keyword evidence="2" id="KW-1133">Transmembrane helix</keyword>
<feature type="transmembrane region" description="Helical" evidence="2">
    <location>
        <begin position="57"/>
        <end position="80"/>
    </location>
</feature>
<dbReference type="SMART" id="SM00331">
    <property type="entry name" value="PP2C_SIG"/>
    <property type="match status" value="1"/>
</dbReference>
<evidence type="ECO:0000256" key="2">
    <source>
        <dbReference type="SAM" id="Phobius"/>
    </source>
</evidence>
<dbReference type="EMBL" id="FODD01000016">
    <property type="protein sequence ID" value="SEO05344.1"/>
    <property type="molecule type" value="Genomic_DNA"/>
</dbReference>
<gene>
    <name evidence="4" type="ORF">SAMN05216267_101645</name>
</gene>
<feature type="domain" description="PPM-type phosphatase" evidence="3">
    <location>
        <begin position="140"/>
        <end position="361"/>
    </location>
</feature>
<evidence type="ECO:0000313" key="5">
    <source>
        <dbReference type="Proteomes" id="UP000181951"/>
    </source>
</evidence>
<dbReference type="InterPro" id="IPR001932">
    <property type="entry name" value="PPM-type_phosphatase-like_dom"/>
</dbReference>